<feature type="region of interest" description="Disordered" evidence="5">
    <location>
        <begin position="401"/>
        <end position="421"/>
    </location>
</feature>
<dbReference type="NCBIfam" id="TIGR02800">
    <property type="entry name" value="propeller_TolB"/>
    <property type="match status" value="1"/>
</dbReference>
<dbReference type="PANTHER" id="PTHR36842">
    <property type="entry name" value="PROTEIN TOLB HOMOLOG"/>
    <property type="match status" value="1"/>
</dbReference>
<dbReference type="Proteomes" id="UP000231632">
    <property type="component" value="Unassembled WGS sequence"/>
</dbReference>
<dbReference type="AlphaFoldDB" id="A0A1L8CPX4"/>
<sequence>MRFTVILFISLFASFLSHAAEFDIYQSTYKPLKVAIVLEAGQAAGHKQSMVYGVIKNDLTSSQSFAAIDPMAFLASFQESWEKVEYGDWRIIGADIVALCNFSETDKGWRAEIKVHDPFRAKLLTSVVVESSTAALRTLSHRVADQIYSAALGIPGYFTSHILYVQKRGEYSDLVYMDQDGANNQPVGKNFTLLLSPDWSPDGRQVALNTYVGNHPRLEFFDLRTGARNAFGNFKGLNSTPEFSHDGRYVAATLSHSGNTDIHIYDIKNATWSRFTNHKGIDTTPTWSPDGKWIAFVSNRSGQPQVYRKKVSGGRAQLVSTQGSYNTSPVWSPMGDRIAMISLKNWSYAVATVRPDGQDIRYLATGERVESPSWSPNGQMLLYSAEKHRVRRVYRVPSWGGREEPITPPNIDASDAAWSRH</sequence>
<evidence type="ECO:0000256" key="4">
    <source>
        <dbReference type="ARBA" id="ARBA00022764"/>
    </source>
</evidence>
<gene>
    <name evidence="8" type="ORF">MMIC_P1912</name>
</gene>
<keyword evidence="4" id="KW-0574">Periplasm</keyword>
<dbReference type="SUPFAM" id="SSF52964">
    <property type="entry name" value="TolB, N-terminal domain"/>
    <property type="match status" value="1"/>
</dbReference>
<dbReference type="PANTHER" id="PTHR36842:SF1">
    <property type="entry name" value="PROTEIN TOLB"/>
    <property type="match status" value="1"/>
</dbReference>
<dbReference type="Pfam" id="PF07676">
    <property type="entry name" value="PD40"/>
    <property type="match status" value="2"/>
</dbReference>
<reference evidence="8 9" key="1">
    <citation type="journal article" date="2017" name="Arch. Microbiol.">
        <title>Mariprofundus micogutta sp. nov., a novel iron-oxidizing zetaproteobacterium isolated from a deep-sea hydrothermal field at the Bayonnaise knoll of the Izu-Ogasawara arc, and a description of Mariprofundales ord. nov. and Zetaproteobacteria classis nov.</title>
        <authorList>
            <person name="Makita H."/>
            <person name="Tanaka E."/>
            <person name="Mitsunobu S."/>
            <person name="Miyazaki M."/>
            <person name="Nunoura T."/>
            <person name="Uematsu K."/>
            <person name="Takaki Y."/>
            <person name="Nishi S."/>
            <person name="Shimamura S."/>
            <person name="Takai K."/>
        </authorList>
    </citation>
    <scope>NUCLEOTIDE SEQUENCE [LARGE SCALE GENOMIC DNA]</scope>
    <source>
        <strain evidence="8 9">ET2</strain>
    </source>
</reference>
<comment type="caution">
    <text evidence="8">The sequence shown here is derived from an EMBL/GenBank/DDBJ whole genome shotgun (WGS) entry which is preliminary data.</text>
</comment>
<dbReference type="SUPFAM" id="SSF69304">
    <property type="entry name" value="Tricorn protease N-terminal domain"/>
    <property type="match status" value="1"/>
</dbReference>
<organism evidence="8 9">
    <name type="scientific">Mariprofundus micogutta</name>
    <dbReference type="NCBI Taxonomy" id="1921010"/>
    <lineage>
        <taxon>Bacteria</taxon>
        <taxon>Pseudomonadati</taxon>
        <taxon>Pseudomonadota</taxon>
        <taxon>Candidatius Mariprofundia</taxon>
        <taxon>Mariprofundales</taxon>
        <taxon>Mariprofundaceae</taxon>
        <taxon>Mariprofundus</taxon>
    </lineage>
</organism>
<evidence type="ECO:0000313" key="9">
    <source>
        <dbReference type="Proteomes" id="UP000231632"/>
    </source>
</evidence>
<evidence type="ECO:0000256" key="5">
    <source>
        <dbReference type="SAM" id="MobiDB-lite"/>
    </source>
</evidence>
<evidence type="ECO:0000256" key="3">
    <source>
        <dbReference type="ARBA" id="ARBA00022729"/>
    </source>
</evidence>
<comment type="similarity">
    <text evidence="2">Belongs to the TolB family.</text>
</comment>
<proteinExistence type="inferred from homology"/>
<evidence type="ECO:0000256" key="1">
    <source>
        <dbReference type="ARBA" id="ARBA00004418"/>
    </source>
</evidence>
<feature type="chain" id="PRO_5014925834" evidence="6">
    <location>
        <begin position="20"/>
        <end position="421"/>
    </location>
</feature>
<dbReference type="Pfam" id="PF04052">
    <property type="entry name" value="TolB_N"/>
    <property type="match status" value="1"/>
</dbReference>
<dbReference type="InterPro" id="IPR011659">
    <property type="entry name" value="WD40"/>
</dbReference>
<dbReference type="Gene3D" id="2.120.10.30">
    <property type="entry name" value="TolB, C-terminal domain"/>
    <property type="match status" value="1"/>
</dbReference>
<name>A0A1L8CPX4_9PROT</name>
<dbReference type="InterPro" id="IPR011042">
    <property type="entry name" value="6-blade_b-propeller_TolB-like"/>
</dbReference>
<keyword evidence="3 6" id="KW-0732">Signal</keyword>
<evidence type="ECO:0000313" key="8">
    <source>
        <dbReference type="EMBL" id="GAV20934.1"/>
    </source>
</evidence>
<keyword evidence="9" id="KW-1185">Reference proteome</keyword>
<dbReference type="RefSeq" id="WP_072660247.1">
    <property type="nucleotide sequence ID" value="NZ_BDFD01000017.1"/>
</dbReference>
<evidence type="ECO:0000256" key="2">
    <source>
        <dbReference type="ARBA" id="ARBA00009820"/>
    </source>
</evidence>
<dbReference type="InterPro" id="IPR007195">
    <property type="entry name" value="TolB_N"/>
</dbReference>
<evidence type="ECO:0000256" key="6">
    <source>
        <dbReference type="SAM" id="SignalP"/>
    </source>
</evidence>
<dbReference type="OrthoDB" id="5287957at2"/>
<accession>A0A1L8CPX4</accession>
<feature type="domain" description="TolB N-terminal" evidence="7">
    <location>
        <begin position="23"/>
        <end position="122"/>
    </location>
</feature>
<protein>
    <submittedName>
        <fullName evidence="8">TolB protein</fullName>
    </submittedName>
</protein>
<dbReference type="EMBL" id="BDFD01000017">
    <property type="protein sequence ID" value="GAV20934.1"/>
    <property type="molecule type" value="Genomic_DNA"/>
</dbReference>
<dbReference type="Gene3D" id="3.40.50.10070">
    <property type="entry name" value="TolB, N-terminal domain"/>
    <property type="match status" value="1"/>
</dbReference>
<dbReference type="GO" id="GO:0042597">
    <property type="term" value="C:periplasmic space"/>
    <property type="evidence" value="ECO:0007669"/>
    <property type="project" value="UniProtKB-SubCell"/>
</dbReference>
<feature type="signal peptide" evidence="6">
    <location>
        <begin position="1"/>
        <end position="19"/>
    </location>
</feature>
<dbReference type="InterPro" id="IPR014167">
    <property type="entry name" value="Tol-Pal_TolB"/>
</dbReference>
<dbReference type="STRING" id="1921010.MMIC_P1912"/>
<evidence type="ECO:0000259" key="7">
    <source>
        <dbReference type="Pfam" id="PF04052"/>
    </source>
</evidence>
<comment type="subcellular location">
    <subcellularLocation>
        <location evidence="1">Periplasm</location>
    </subcellularLocation>
</comment>
<dbReference type="GO" id="GO:0017038">
    <property type="term" value="P:protein import"/>
    <property type="evidence" value="ECO:0007669"/>
    <property type="project" value="InterPro"/>
</dbReference>